<dbReference type="Gene3D" id="6.10.140.1910">
    <property type="match status" value="2"/>
</dbReference>
<gene>
    <name evidence="15" type="ORF">MDA_GLEAN10014323</name>
</gene>
<name>L5LYC4_MYODS</name>
<evidence type="ECO:0000256" key="5">
    <source>
        <dbReference type="ARBA" id="ARBA00022826"/>
    </source>
</evidence>
<feature type="domain" description="Potassium channel voltage dependent KCNQ C-terminal" evidence="13">
    <location>
        <begin position="425"/>
        <end position="600"/>
    </location>
</feature>
<dbReference type="InterPro" id="IPR013821">
    <property type="entry name" value="K_chnl_volt-dep_KCNQ_C"/>
</dbReference>
<evidence type="ECO:0000256" key="12">
    <source>
        <dbReference type="SAM" id="Phobius"/>
    </source>
</evidence>
<feature type="transmembrane region" description="Helical" evidence="12">
    <location>
        <begin position="260"/>
        <end position="285"/>
    </location>
</feature>
<dbReference type="SUPFAM" id="SSF81324">
    <property type="entry name" value="Voltage-gated potassium channels"/>
    <property type="match status" value="1"/>
</dbReference>
<keyword evidence="12" id="KW-0812">Transmembrane</keyword>
<keyword evidence="5" id="KW-0631">Potassium channel</keyword>
<feature type="transmembrane region" description="Helical" evidence="12">
    <location>
        <begin position="123"/>
        <end position="145"/>
    </location>
</feature>
<dbReference type="Proteomes" id="UP000010556">
    <property type="component" value="Unassembled WGS sequence"/>
</dbReference>
<dbReference type="AlphaFoldDB" id="L5LYC4"/>
<dbReference type="Gene3D" id="1.10.287.70">
    <property type="match status" value="2"/>
</dbReference>
<feature type="compositionally biased region" description="Polar residues" evidence="11">
    <location>
        <begin position="404"/>
        <end position="413"/>
    </location>
</feature>
<evidence type="ECO:0000256" key="8">
    <source>
        <dbReference type="ARBA" id="ARBA00023065"/>
    </source>
</evidence>
<feature type="transmembrane region" description="Helical" evidence="12">
    <location>
        <begin position="165"/>
        <end position="182"/>
    </location>
</feature>
<evidence type="ECO:0000256" key="2">
    <source>
        <dbReference type="ARBA" id="ARBA00022448"/>
    </source>
</evidence>
<evidence type="ECO:0000256" key="6">
    <source>
        <dbReference type="ARBA" id="ARBA00022882"/>
    </source>
</evidence>
<dbReference type="GO" id="GO:0005249">
    <property type="term" value="F:voltage-gated potassium channel activity"/>
    <property type="evidence" value="ECO:0007669"/>
    <property type="project" value="InterPro"/>
</dbReference>
<keyword evidence="12" id="KW-0472">Membrane</keyword>
<keyword evidence="6" id="KW-0851">Voltage-gated channel</keyword>
<evidence type="ECO:0000259" key="13">
    <source>
        <dbReference type="Pfam" id="PF03520"/>
    </source>
</evidence>
<evidence type="ECO:0000256" key="10">
    <source>
        <dbReference type="ARBA" id="ARBA00034430"/>
    </source>
</evidence>
<dbReference type="PANTHER" id="PTHR47735">
    <property type="entry name" value="POTASSIUM VOLTAGE-GATED CHANNEL SUBFAMILY KQT MEMBER 4"/>
    <property type="match status" value="1"/>
</dbReference>
<feature type="region of interest" description="Disordered" evidence="11">
    <location>
        <begin position="458"/>
        <end position="477"/>
    </location>
</feature>
<sequence length="649" mass="72171">MAEPGGVPDCGTLSQSRSTCLSKLHQGACDSVAWSLGAAPFGVQHKPRLQGTLIPNLLSALQIPRLKQCFPPLTPQPLLSEAPWLSCPPSSLTLPSCRYCRFLLVFTCLVLSVLSTIQEHQELANECLLILEFVMIVVFGLEYIIRVWSAGCCCRYRGWQGRFRFARKPFCVIGGPGVPRFLTPRSHLWSPPLLPPQELITAWYIGFLVLIFASFLVYLAEKDANSDFSSYADSLWWGTITLTTIGYGDKTPHTWLGRVLAAGFALLGISFFALPAGILGSGFALKVQEQHRQKHFEKRRMPAANLIQAAWRLYSTDRNRAYLTATWYYYDSILPSFRELALLFEHVQRARNGGLRPLEVRRAPVPDGAPSRYPPVATCHRPGSTSFCPGESSRMGIKDRIRIGSSQRRTGPSKQHLAPPSMATSPSSEQVGEATSPTKVQKSWSFNDRTRFRASLRLKPRSSAEEGPSEEVAEEKSYQCELTVDDVMPAVKTVIRSVRILKFLVAKRKFKETLRPYDVKDVIEQYSAGHLDMLGRIKSLQTRVDQIVGRCPGDRKAREKGDKGPSDTEAADEISMMGRVVKVEKQLDLLLGFYSRCLRSGTSASLGTVQAPLLDPDITSDYHSPVDHEDISVSAQTLTISRSVSTNMD</sequence>
<dbReference type="Pfam" id="PF03520">
    <property type="entry name" value="KCNQ_channel"/>
    <property type="match status" value="1"/>
</dbReference>
<dbReference type="InterPro" id="IPR013099">
    <property type="entry name" value="K_chnl_dom"/>
</dbReference>
<keyword evidence="16" id="KW-1185">Reference proteome</keyword>
<evidence type="ECO:0000313" key="16">
    <source>
        <dbReference type="Proteomes" id="UP000010556"/>
    </source>
</evidence>
<accession>L5LYC4</accession>
<evidence type="ECO:0000256" key="9">
    <source>
        <dbReference type="ARBA" id="ARBA00023303"/>
    </source>
</evidence>
<feature type="region of interest" description="Disordered" evidence="11">
    <location>
        <begin position="361"/>
        <end position="444"/>
    </location>
</feature>
<dbReference type="PANTHER" id="PTHR47735:SF7">
    <property type="entry name" value="POTASSIUM VOLTAGE-GATED CHANNEL SUBFAMILY KQT MEMBER 4"/>
    <property type="match status" value="1"/>
</dbReference>
<evidence type="ECO:0000313" key="15">
    <source>
        <dbReference type="EMBL" id="ELK31106.1"/>
    </source>
</evidence>
<dbReference type="PRINTS" id="PR01459">
    <property type="entry name" value="KCNQCHANNEL"/>
</dbReference>
<keyword evidence="8" id="KW-0406">Ion transport</keyword>
<evidence type="ECO:0000256" key="11">
    <source>
        <dbReference type="SAM" id="MobiDB-lite"/>
    </source>
</evidence>
<feature type="transmembrane region" description="Helical" evidence="12">
    <location>
        <begin position="99"/>
        <end position="117"/>
    </location>
</feature>
<keyword evidence="7" id="KW-0630">Potassium</keyword>
<dbReference type="Pfam" id="PF07885">
    <property type="entry name" value="Ion_trans_2"/>
    <property type="match status" value="1"/>
</dbReference>
<keyword evidence="3" id="KW-1003">Cell membrane</keyword>
<organism evidence="15 16">
    <name type="scientific">Myotis davidii</name>
    <name type="common">David's myotis</name>
    <dbReference type="NCBI Taxonomy" id="225400"/>
    <lineage>
        <taxon>Eukaryota</taxon>
        <taxon>Metazoa</taxon>
        <taxon>Chordata</taxon>
        <taxon>Craniata</taxon>
        <taxon>Vertebrata</taxon>
        <taxon>Euteleostomi</taxon>
        <taxon>Mammalia</taxon>
        <taxon>Eutheria</taxon>
        <taxon>Laurasiatheria</taxon>
        <taxon>Chiroptera</taxon>
        <taxon>Yangochiroptera</taxon>
        <taxon>Vespertilionidae</taxon>
        <taxon>Myotis</taxon>
    </lineage>
</organism>
<dbReference type="EMBL" id="KB106370">
    <property type="protein sequence ID" value="ELK31106.1"/>
    <property type="molecule type" value="Genomic_DNA"/>
</dbReference>
<dbReference type="InterPro" id="IPR003937">
    <property type="entry name" value="K_chnl_volt-dep_KCNQ"/>
</dbReference>
<keyword evidence="4" id="KW-0633">Potassium transport</keyword>
<comment type="catalytic activity">
    <reaction evidence="10">
        <text>K(+)(in) = K(+)(out)</text>
        <dbReference type="Rhea" id="RHEA:29463"/>
        <dbReference type="ChEBI" id="CHEBI:29103"/>
    </reaction>
</comment>
<keyword evidence="12" id="KW-1133">Transmembrane helix</keyword>
<feature type="domain" description="Potassium channel" evidence="14">
    <location>
        <begin position="207"/>
        <end position="280"/>
    </location>
</feature>
<proteinExistence type="predicted"/>
<comment type="subcellular location">
    <subcellularLocation>
        <location evidence="1">Cell membrane</location>
        <topology evidence="1">Multi-pass membrane protein</topology>
    </subcellularLocation>
</comment>
<evidence type="ECO:0000256" key="4">
    <source>
        <dbReference type="ARBA" id="ARBA00022538"/>
    </source>
</evidence>
<evidence type="ECO:0000256" key="7">
    <source>
        <dbReference type="ARBA" id="ARBA00022958"/>
    </source>
</evidence>
<keyword evidence="9" id="KW-0407">Ion channel</keyword>
<feature type="transmembrane region" description="Helical" evidence="12">
    <location>
        <begin position="202"/>
        <end position="219"/>
    </location>
</feature>
<protein>
    <submittedName>
        <fullName evidence="15">Potassium voltage-gated channel subfamily KQT member 4</fullName>
    </submittedName>
</protein>
<evidence type="ECO:0000256" key="1">
    <source>
        <dbReference type="ARBA" id="ARBA00004651"/>
    </source>
</evidence>
<evidence type="ECO:0000256" key="3">
    <source>
        <dbReference type="ARBA" id="ARBA00022475"/>
    </source>
</evidence>
<reference evidence="16" key="1">
    <citation type="journal article" date="2013" name="Science">
        <title>Comparative analysis of bat genomes provides insight into the evolution of flight and immunity.</title>
        <authorList>
            <person name="Zhang G."/>
            <person name="Cowled C."/>
            <person name="Shi Z."/>
            <person name="Huang Z."/>
            <person name="Bishop-Lilly K.A."/>
            <person name="Fang X."/>
            <person name="Wynne J.W."/>
            <person name="Xiong Z."/>
            <person name="Baker M.L."/>
            <person name="Zhao W."/>
            <person name="Tachedjian M."/>
            <person name="Zhu Y."/>
            <person name="Zhou P."/>
            <person name="Jiang X."/>
            <person name="Ng J."/>
            <person name="Yang L."/>
            <person name="Wu L."/>
            <person name="Xiao J."/>
            <person name="Feng Y."/>
            <person name="Chen Y."/>
            <person name="Sun X."/>
            <person name="Zhang Y."/>
            <person name="Marsh G.A."/>
            <person name="Crameri G."/>
            <person name="Broder C.C."/>
            <person name="Frey K.G."/>
            <person name="Wang L.F."/>
            <person name="Wang J."/>
        </authorList>
    </citation>
    <scope>NUCLEOTIDE SEQUENCE [LARGE SCALE GENOMIC DNA]</scope>
</reference>
<evidence type="ECO:0000259" key="14">
    <source>
        <dbReference type="Pfam" id="PF07885"/>
    </source>
</evidence>
<feature type="compositionally biased region" description="Polar residues" evidence="11">
    <location>
        <begin position="422"/>
        <end position="444"/>
    </location>
</feature>
<dbReference type="GO" id="GO:0008076">
    <property type="term" value="C:voltage-gated potassium channel complex"/>
    <property type="evidence" value="ECO:0007669"/>
    <property type="project" value="TreeGrafter"/>
</dbReference>
<dbReference type="FunFam" id="1.10.287.70:FF:000038">
    <property type="entry name" value="Potassium voltage-gated channel subfamily KQT member"/>
    <property type="match status" value="1"/>
</dbReference>
<keyword evidence="2" id="KW-0813">Transport</keyword>